<dbReference type="InterPro" id="IPR006311">
    <property type="entry name" value="TAT_signal"/>
</dbReference>
<dbReference type="FunFam" id="2.70.98.10:FF:000001">
    <property type="entry name" value="Glucans biosynthesis protein G"/>
    <property type="match status" value="1"/>
</dbReference>
<dbReference type="SUPFAM" id="SSF81296">
    <property type="entry name" value="E set domains"/>
    <property type="match status" value="1"/>
</dbReference>
<evidence type="ECO:0000313" key="9">
    <source>
        <dbReference type="Proteomes" id="UP000248795"/>
    </source>
</evidence>
<dbReference type="Gene3D" id="2.60.40.10">
    <property type="entry name" value="Immunoglobulins"/>
    <property type="match status" value="1"/>
</dbReference>
<evidence type="ECO:0000313" key="8">
    <source>
        <dbReference type="EMBL" id="PZF75572.1"/>
    </source>
</evidence>
<dbReference type="PROSITE" id="PS51318">
    <property type="entry name" value="TAT"/>
    <property type="match status" value="1"/>
</dbReference>
<proteinExistence type="inferred from homology"/>
<feature type="chain" id="PRO_5015891679" evidence="6">
    <location>
        <begin position="27"/>
        <end position="521"/>
    </location>
</feature>
<evidence type="ECO:0000256" key="1">
    <source>
        <dbReference type="ARBA" id="ARBA00004418"/>
    </source>
</evidence>
<evidence type="ECO:0000256" key="2">
    <source>
        <dbReference type="ARBA" id="ARBA00005001"/>
    </source>
</evidence>
<dbReference type="GO" id="GO:0051274">
    <property type="term" value="P:beta-glucan biosynthetic process"/>
    <property type="evidence" value="ECO:0007669"/>
    <property type="project" value="TreeGrafter"/>
</dbReference>
<comment type="pathway">
    <text evidence="2">Glycan metabolism; osmoregulated periplasmic glucan (OPG) biosynthesis.</text>
</comment>
<dbReference type="RefSeq" id="WP_111199766.1">
    <property type="nucleotide sequence ID" value="NZ_QKVK01000009.1"/>
</dbReference>
<dbReference type="AlphaFoldDB" id="A0A2W2APQ9"/>
<dbReference type="InterPro" id="IPR014756">
    <property type="entry name" value="Ig_E-set"/>
</dbReference>
<evidence type="ECO:0000256" key="3">
    <source>
        <dbReference type="ARBA" id="ARBA00009284"/>
    </source>
</evidence>
<dbReference type="SUPFAM" id="SSF74650">
    <property type="entry name" value="Galactose mutarotase-like"/>
    <property type="match status" value="1"/>
</dbReference>
<dbReference type="InterPro" id="IPR014718">
    <property type="entry name" value="GH-type_carb-bd"/>
</dbReference>
<comment type="subcellular location">
    <subcellularLocation>
        <location evidence="1">Periplasm</location>
    </subcellularLocation>
</comment>
<keyword evidence="9" id="KW-1185">Reference proteome</keyword>
<feature type="domain" description="Glucan biosynthesis periplasmic MdoG C-terminal" evidence="7">
    <location>
        <begin position="44"/>
        <end position="518"/>
    </location>
</feature>
<protein>
    <submittedName>
        <fullName evidence="8">Glucan biosynthesis protein D</fullName>
    </submittedName>
</protein>
<dbReference type="InterPro" id="IPR014438">
    <property type="entry name" value="Glucan_biosyn_MdoG/MdoD"/>
</dbReference>
<dbReference type="PANTHER" id="PTHR30504:SF2">
    <property type="entry name" value="GLUCANS BIOSYNTHESIS PROTEIN G"/>
    <property type="match status" value="1"/>
</dbReference>
<accession>A0A2W2APQ9</accession>
<dbReference type="InterPro" id="IPR007444">
    <property type="entry name" value="Glucan_biosyn_MdoG_C"/>
</dbReference>
<dbReference type="InterPro" id="IPR013783">
    <property type="entry name" value="Ig-like_fold"/>
</dbReference>
<dbReference type="UniPathway" id="UPA00637"/>
<dbReference type="PIRSF" id="PIRSF006281">
    <property type="entry name" value="MdoG"/>
    <property type="match status" value="1"/>
</dbReference>
<dbReference type="EMBL" id="QKVK01000009">
    <property type="protein sequence ID" value="PZF75572.1"/>
    <property type="molecule type" value="Genomic_DNA"/>
</dbReference>
<dbReference type="GO" id="GO:0030246">
    <property type="term" value="F:carbohydrate binding"/>
    <property type="evidence" value="ECO:0007669"/>
    <property type="project" value="InterPro"/>
</dbReference>
<comment type="similarity">
    <text evidence="3">Belongs to the OpgD/OpgG family.</text>
</comment>
<comment type="caution">
    <text evidence="8">The sequence shown here is derived from an EMBL/GenBank/DDBJ whole genome shotgun (WGS) entry which is preliminary data.</text>
</comment>
<reference evidence="9" key="1">
    <citation type="submission" date="2018-06" db="EMBL/GenBank/DDBJ databases">
        <title>Aestuariibacter litoralis strain KCTC 52945T.</title>
        <authorList>
            <person name="Li X."/>
            <person name="Salam N."/>
            <person name="Li J.-L."/>
            <person name="Chen Y.-M."/>
            <person name="Yang Z.-W."/>
            <person name="Zhang L.-Y."/>
            <person name="Han M.-X."/>
            <person name="Xiao M."/>
            <person name="Li W.-J."/>
        </authorList>
    </citation>
    <scope>NUCLEOTIDE SEQUENCE [LARGE SCALE GENOMIC DNA]</scope>
    <source>
        <strain evidence="9">KCTC 52945</strain>
    </source>
</reference>
<organism evidence="8 9">
    <name type="scientific">Aestuariivirga litoralis</name>
    <dbReference type="NCBI Taxonomy" id="2650924"/>
    <lineage>
        <taxon>Bacteria</taxon>
        <taxon>Pseudomonadati</taxon>
        <taxon>Pseudomonadota</taxon>
        <taxon>Alphaproteobacteria</taxon>
        <taxon>Hyphomicrobiales</taxon>
        <taxon>Aestuariivirgaceae</taxon>
        <taxon>Aestuariivirga</taxon>
    </lineage>
</organism>
<dbReference type="Pfam" id="PF04349">
    <property type="entry name" value="MdoG"/>
    <property type="match status" value="1"/>
</dbReference>
<evidence type="ECO:0000256" key="5">
    <source>
        <dbReference type="ARBA" id="ARBA00022764"/>
    </source>
</evidence>
<evidence type="ECO:0000259" key="7">
    <source>
        <dbReference type="Pfam" id="PF04349"/>
    </source>
</evidence>
<dbReference type="InterPro" id="IPR011013">
    <property type="entry name" value="Gal_mutarotase_sf_dom"/>
</dbReference>
<feature type="signal peptide" evidence="6">
    <location>
        <begin position="1"/>
        <end position="26"/>
    </location>
</feature>
<dbReference type="GO" id="GO:0030288">
    <property type="term" value="C:outer membrane-bounded periplasmic space"/>
    <property type="evidence" value="ECO:0007669"/>
    <property type="project" value="TreeGrafter"/>
</dbReference>
<name>A0A2W2APQ9_9HYPH</name>
<evidence type="ECO:0000256" key="4">
    <source>
        <dbReference type="ARBA" id="ARBA00022729"/>
    </source>
</evidence>
<dbReference type="GO" id="GO:0003824">
    <property type="term" value="F:catalytic activity"/>
    <property type="evidence" value="ECO:0007669"/>
    <property type="project" value="InterPro"/>
</dbReference>
<dbReference type="Proteomes" id="UP000248795">
    <property type="component" value="Unassembled WGS sequence"/>
</dbReference>
<dbReference type="PANTHER" id="PTHR30504">
    <property type="entry name" value="GLUCANS BIOSYNTHESIS PROTEIN"/>
    <property type="match status" value="1"/>
</dbReference>
<sequence length="521" mass="58668">MNFSRRQVLGSAALLGATIASLRAGAIPAFADAPADLFIERAPFAEDYVRKLAESLAQKPWEDRRIAMPPGWENLTYDQYRDIRFNPDKSFWKGEPHQFSFDLFHSGFLFTAPVDIFVVENGEQARINYSPDLFTFGPQAPQTDGKTDLHYSGLRLRFPINTPDYNDEFVVFQGASYFRAVGKGMIYGLSARGLAVDTGQPKGEEFPMFRDFWIRKPDPAATTIVVEALLDAPSVTGAYKFSIKPGDDTQMDVELTLYPRRDIAHVGIAPMTSMFLLDPLTKPVDDFRPSVHDSNGLMMHTGSGEWLWRPLSNPKTLQVSAFIDQSPRGFGLMQRKRDYRDFIDLESRYEKRPSLWAEPIGDWGQGDVELYEIPTQLETNDNIVAFWQPKDGLKQGQSYSYVYRLHWCLDWPADLPVARTVFSGSGTDPNYTADPPSYDPDLRLYILEFAGGDLEGDIVADVTASAGVISNVHAAKNDVAKTTRLSFEHNVNGADVAELRAVLKRGDKKASETWLFRWTRN</sequence>
<evidence type="ECO:0000256" key="6">
    <source>
        <dbReference type="SAM" id="SignalP"/>
    </source>
</evidence>
<keyword evidence="5" id="KW-0574">Periplasm</keyword>
<keyword evidence="4 6" id="KW-0732">Signal</keyword>
<gene>
    <name evidence="8" type="ORF">DK847_17160</name>
</gene>
<dbReference type="Gene3D" id="2.70.98.10">
    <property type="match status" value="1"/>
</dbReference>